<feature type="domain" description="Glycoside hydrolase family 5" evidence="4">
    <location>
        <begin position="66"/>
        <end position="313"/>
    </location>
</feature>
<keyword evidence="2 3" id="KW-0326">Glycosidase</keyword>
<dbReference type="Pfam" id="PF00150">
    <property type="entry name" value="Cellulase"/>
    <property type="match status" value="1"/>
</dbReference>
<evidence type="ECO:0000256" key="3">
    <source>
        <dbReference type="RuleBase" id="RU361153"/>
    </source>
</evidence>
<dbReference type="RefSeq" id="WP_253875249.1">
    <property type="nucleotide sequence ID" value="NZ_BAABHM010000005.1"/>
</dbReference>
<reference evidence="6" key="1">
    <citation type="journal article" date="2019" name="Int. J. Syst. Evol. Microbiol.">
        <title>The Global Catalogue of Microorganisms (GCM) 10K type strain sequencing project: providing services to taxonomists for standard genome sequencing and annotation.</title>
        <authorList>
            <consortium name="The Broad Institute Genomics Platform"/>
            <consortium name="The Broad Institute Genome Sequencing Center for Infectious Disease"/>
            <person name="Wu L."/>
            <person name="Ma J."/>
        </authorList>
    </citation>
    <scope>NUCLEOTIDE SEQUENCE [LARGE SCALE GENOMIC DNA]</scope>
    <source>
        <strain evidence="6">JCM 17975</strain>
    </source>
</reference>
<keyword evidence="1 3" id="KW-0378">Hydrolase</keyword>
<dbReference type="InterPro" id="IPR017853">
    <property type="entry name" value="GH"/>
</dbReference>
<evidence type="ECO:0000259" key="4">
    <source>
        <dbReference type="Pfam" id="PF00150"/>
    </source>
</evidence>
<dbReference type="PANTHER" id="PTHR42754:SF1">
    <property type="entry name" value="LIPOPROTEIN"/>
    <property type="match status" value="1"/>
</dbReference>
<evidence type="ECO:0000256" key="1">
    <source>
        <dbReference type="ARBA" id="ARBA00022801"/>
    </source>
</evidence>
<dbReference type="Proteomes" id="UP001500843">
    <property type="component" value="Unassembled WGS sequence"/>
</dbReference>
<accession>A0ABP8WLT4</accession>
<gene>
    <name evidence="5" type="ORF">GCM10023198_07990</name>
</gene>
<name>A0ABP8WLT4_9MICO</name>
<keyword evidence="6" id="KW-1185">Reference proteome</keyword>
<evidence type="ECO:0000313" key="5">
    <source>
        <dbReference type="EMBL" id="GAA4691552.1"/>
    </source>
</evidence>
<dbReference type="Gene3D" id="3.20.20.80">
    <property type="entry name" value="Glycosidases"/>
    <property type="match status" value="1"/>
</dbReference>
<dbReference type="SUPFAM" id="SSF51445">
    <property type="entry name" value="(Trans)glycosidases"/>
    <property type="match status" value="1"/>
</dbReference>
<comment type="caution">
    <text evidence="5">The sequence shown here is derived from an EMBL/GenBank/DDBJ whole genome shotgun (WGS) entry which is preliminary data.</text>
</comment>
<dbReference type="InterPro" id="IPR001547">
    <property type="entry name" value="Glyco_hydro_5"/>
</dbReference>
<evidence type="ECO:0000256" key="2">
    <source>
        <dbReference type="ARBA" id="ARBA00023295"/>
    </source>
</evidence>
<comment type="similarity">
    <text evidence="3">Belongs to the glycosyl hydrolase 5 (cellulase A) family.</text>
</comment>
<proteinExistence type="inferred from homology"/>
<dbReference type="EMBL" id="BAABHM010000005">
    <property type="protein sequence ID" value="GAA4691552.1"/>
    <property type="molecule type" value="Genomic_DNA"/>
</dbReference>
<evidence type="ECO:0000313" key="6">
    <source>
        <dbReference type="Proteomes" id="UP001500843"/>
    </source>
</evidence>
<protein>
    <submittedName>
        <fullName evidence="5">Cellulase family glycosylhydrolase</fullName>
    </submittedName>
</protein>
<dbReference type="PANTHER" id="PTHR42754">
    <property type="entry name" value="ENDOGLUCANASE"/>
    <property type="match status" value="1"/>
</dbReference>
<organism evidence="5 6">
    <name type="scientific">Promicromonospora umidemergens</name>
    <dbReference type="NCBI Taxonomy" id="629679"/>
    <lineage>
        <taxon>Bacteria</taxon>
        <taxon>Bacillati</taxon>
        <taxon>Actinomycetota</taxon>
        <taxon>Actinomycetes</taxon>
        <taxon>Micrococcales</taxon>
        <taxon>Promicromonosporaceae</taxon>
        <taxon>Promicromonospora</taxon>
    </lineage>
</organism>
<sequence length="359" mass="37216">MRPTRAIISGTATTAILGLLLVPLLGLPAGAASPASPAAPDGARAADADAAGVDAVGIHVSGGRLVESDGSPLLLRGVSHAHTWYAGETGAFADISAAGANAVRVVLSDGTRWTRNGPADVAGVVGLCEENRLVCVLEDHDTTGYGEEAAASTLDTAADYWISLLPTLQGTEDRVLVNLGNEPYGNDATVNAGWAADTSAAIQRLRDAGFEHTIVVDAPSWGQDWQGIMRDSAADVLAADPDGNTVFSVHMYGVYDTAAEVTSYLDAFTSQGLPIIVGEFGHDHSDGNPDEDTIMAYTRSQGIGWFAWSWSGNGGGVEYLDMVTGFDPAQRTSWGNRVITGPDGLAETSVPAHVFDCGS</sequence>